<gene>
    <name evidence="2" type="ORF">TRL7639_02767</name>
</gene>
<dbReference type="AlphaFoldDB" id="A0A1Y5SZV3"/>
<dbReference type="Proteomes" id="UP000193077">
    <property type="component" value="Unassembled WGS sequence"/>
</dbReference>
<evidence type="ECO:0000313" key="3">
    <source>
        <dbReference type="Proteomes" id="UP000193077"/>
    </source>
</evidence>
<proteinExistence type="predicted"/>
<evidence type="ECO:0000313" key="2">
    <source>
        <dbReference type="EMBL" id="SLN52982.1"/>
    </source>
</evidence>
<name>A0A1Y5SZV3_9RHOB</name>
<accession>A0A1Y5SZV3</accession>
<organism evidence="2 3">
    <name type="scientific">Falsiruegeria litorea R37</name>
    <dbReference type="NCBI Taxonomy" id="1200284"/>
    <lineage>
        <taxon>Bacteria</taxon>
        <taxon>Pseudomonadati</taxon>
        <taxon>Pseudomonadota</taxon>
        <taxon>Alphaproteobacteria</taxon>
        <taxon>Rhodobacterales</taxon>
        <taxon>Roseobacteraceae</taxon>
        <taxon>Falsiruegeria</taxon>
    </lineage>
</organism>
<protein>
    <submittedName>
        <fullName evidence="2">Uncharacterized protein</fullName>
    </submittedName>
</protein>
<reference evidence="2 3" key="1">
    <citation type="submission" date="2017-03" db="EMBL/GenBank/DDBJ databases">
        <authorList>
            <person name="Afonso C.L."/>
            <person name="Miller P.J."/>
            <person name="Scott M.A."/>
            <person name="Spackman E."/>
            <person name="Goraichik I."/>
            <person name="Dimitrov K.M."/>
            <person name="Suarez D.L."/>
            <person name="Swayne D.E."/>
        </authorList>
    </citation>
    <scope>NUCLEOTIDE SEQUENCE [LARGE SCALE GENOMIC DNA]</scope>
    <source>
        <strain evidence="2 3">CECT 7639</strain>
    </source>
</reference>
<evidence type="ECO:0000256" key="1">
    <source>
        <dbReference type="SAM" id="MobiDB-lite"/>
    </source>
</evidence>
<feature type="region of interest" description="Disordered" evidence="1">
    <location>
        <begin position="47"/>
        <end position="66"/>
    </location>
</feature>
<dbReference type="EMBL" id="FWFO01000002">
    <property type="protein sequence ID" value="SLN52982.1"/>
    <property type="molecule type" value="Genomic_DNA"/>
</dbReference>
<sequence length="66" mass="7320">MTAPFGQLIAQGRQSRVTPGQRHRRIATMCYAELTYCFLRIAKVPKYPVGHSSNPDAVSRVTGVKT</sequence>
<keyword evidence="3" id="KW-1185">Reference proteome</keyword>